<reference evidence="1" key="2">
    <citation type="submission" date="2020-09" db="EMBL/GenBank/DDBJ databases">
        <authorList>
            <person name="Sun Q."/>
            <person name="Zhou Y."/>
        </authorList>
    </citation>
    <scope>NUCLEOTIDE SEQUENCE</scope>
    <source>
        <strain evidence="1">CGMCC 4.7278</strain>
    </source>
</reference>
<sequence>MDQLDAPGPQGHLEMGREQFRTQNALQIREEVEVVDTGDIKLLALTVPMRAAFGVNLAGSVEDELFNPCEETGR</sequence>
<comment type="caution">
    <text evidence="1">The sequence shown here is derived from an EMBL/GenBank/DDBJ whole genome shotgun (WGS) entry which is preliminary data.</text>
</comment>
<keyword evidence="2" id="KW-1185">Reference proteome</keyword>
<reference evidence="1" key="1">
    <citation type="journal article" date="2014" name="Int. J. Syst. Evol. Microbiol.">
        <title>Complete genome sequence of Corynebacterium casei LMG S-19264T (=DSM 44701T), isolated from a smear-ripened cheese.</title>
        <authorList>
            <consortium name="US DOE Joint Genome Institute (JGI-PGF)"/>
            <person name="Walter F."/>
            <person name="Albersmeier A."/>
            <person name="Kalinowski J."/>
            <person name="Ruckert C."/>
        </authorList>
    </citation>
    <scope>NUCLEOTIDE SEQUENCE</scope>
    <source>
        <strain evidence="1">CGMCC 4.7278</strain>
    </source>
</reference>
<dbReference type="EMBL" id="BMMW01000004">
    <property type="protein sequence ID" value="GGK62321.1"/>
    <property type="molecule type" value="Genomic_DNA"/>
</dbReference>
<gene>
    <name evidence="1" type="ORF">GCM10011591_38160</name>
</gene>
<evidence type="ECO:0000313" key="2">
    <source>
        <dbReference type="Proteomes" id="UP000612956"/>
    </source>
</evidence>
<dbReference type="Proteomes" id="UP000612956">
    <property type="component" value="Unassembled WGS sequence"/>
</dbReference>
<name>A0A917QQN1_9NOCA</name>
<dbReference type="AlphaFoldDB" id="A0A917QQN1"/>
<evidence type="ECO:0000313" key="1">
    <source>
        <dbReference type="EMBL" id="GGK62321.1"/>
    </source>
</evidence>
<organism evidence="1 2">
    <name type="scientific">Nocardia camponoti</name>
    <dbReference type="NCBI Taxonomy" id="1616106"/>
    <lineage>
        <taxon>Bacteria</taxon>
        <taxon>Bacillati</taxon>
        <taxon>Actinomycetota</taxon>
        <taxon>Actinomycetes</taxon>
        <taxon>Mycobacteriales</taxon>
        <taxon>Nocardiaceae</taxon>
        <taxon>Nocardia</taxon>
    </lineage>
</organism>
<protein>
    <submittedName>
        <fullName evidence="1">Uncharacterized protein</fullName>
    </submittedName>
</protein>
<proteinExistence type="predicted"/>
<accession>A0A917QQN1</accession>